<dbReference type="PANTHER" id="PTHR28674:SF1">
    <property type="entry name" value="NOP PROTEIN CHAPERONE 1"/>
    <property type="match status" value="1"/>
</dbReference>
<feature type="compositionally biased region" description="Acidic residues" evidence="1">
    <location>
        <begin position="146"/>
        <end position="159"/>
    </location>
</feature>
<dbReference type="Proteomes" id="UP000053477">
    <property type="component" value="Unassembled WGS sequence"/>
</dbReference>
<sequence length="217" mass="23649">MPDNVQNSDEHTLLDVEDDDDRERRIRRLLRKTDSNKGTASSEPRTGSSSKIDFAGIHDPHEVQPPTQLLQRLQEFLPQLEADNAALLQRAQQNPESVDIEHLDQPDAQYIEMNLGLGVFTMRDGTGSTSSSSSSATDSESNRNETDDDSSSSDSDSDSESTSAASQSADHGNAGTSIHSGVDAHPRRPMRPLPNRARPSIVILGETDSTPEREQSA</sequence>
<evidence type="ECO:0000256" key="1">
    <source>
        <dbReference type="SAM" id="MobiDB-lite"/>
    </source>
</evidence>
<dbReference type="InterPro" id="IPR027921">
    <property type="entry name" value="NOPCHAP1"/>
</dbReference>
<evidence type="ECO:0000313" key="2">
    <source>
        <dbReference type="EMBL" id="KLO11309.1"/>
    </source>
</evidence>
<dbReference type="OrthoDB" id="1112980at2759"/>
<proteinExistence type="predicted"/>
<organism evidence="2 3">
    <name type="scientific">Schizopora paradoxa</name>
    <dbReference type="NCBI Taxonomy" id="27342"/>
    <lineage>
        <taxon>Eukaryota</taxon>
        <taxon>Fungi</taxon>
        <taxon>Dikarya</taxon>
        <taxon>Basidiomycota</taxon>
        <taxon>Agaricomycotina</taxon>
        <taxon>Agaricomycetes</taxon>
        <taxon>Hymenochaetales</taxon>
        <taxon>Schizoporaceae</taxon>
        <taxon>Schizopora</taxon>
    </lineage>
</organism>
<dbReference type="AlphaFoldDB" id="A0A0H2RHH4"/>
<feature type="region of interest" description="Disordered" evidence="1">
    <location>
        <begin position="122"/>
        <end position="217"/>
    </location>
</feature>
<keyword evidence="3" id="KW-1185">Reference proteome</keyword>
<dbReference type="PANTHER" id="PTHR28674">
    <property type="entry name" value="SIMILAR TO DNA SEGMENT, CHR 10, WAYNE STATE UNIVERSITY 102,-EXPRESSED"/>
    <property type="match status" value="1"/>
</dbReference>
<dbReference type="GO" id="GO:0062064">
    <property type="term" value="F:box C/D methylation guide snoRNP complex binding"/>
    <property type="evidence" value="ECO:0007669"/>
    <property type="project" value="TreeGrafter"/>
</dbReference>
<reference evidence="2 3" key="1">
    <citation type="submission" date="2015-04" db="EMBL/GenBank/DDBJ databases">
        <title>Complete genome sequence of Schizopora paradoxa KUC8140, a cosmopolitan wood degrader in East Asia.</title>
        <authorList>
            <consortium name="DOE Joint Genome Institute"/>
            <person name="Min B."/>
            <person name="Park H."/>
            <person name="Jang Y."/>
            <person name="Kim J.-J."/>
            <person name="Kim K.H."/>
            <person name="Pangilinan J."/>
            <person name="Lipzen A."/>
            <person name="Riley R."/>
            <person name="Grigoriev I.V."/>
            <person name="Spatafora J.W."/>
            <person name="Choi I.-G."/>
        </authorList>
    </citation>
    <scope>NUCLEOTIDE SEQUENCE [LARGE SCALE GENOMIC DNA]</scope>
    <source>
        <strain evidence="2 3">KUC8140</strain>
    </source>
</reference>
<feature type="compositionally biased region" description="Polar residues" evidence="1">
    <location>
        <begin position="36"/>
        <end position="51"/>
    </location>
</feature>
<accession>A0A0H2RHH4</accession>
<dbReference type="InParanoid" id="A0A0H2RHH4"/>
<dbReference type="GO" id="GO:0000492">
    <property type="term" value="P:box C/D snoRNP assembly"/>
    <property type="evidence" value="ECO:0007669"/>
    <property type="project" value="InterPro"/>
</dbReference>
<name>A0A0H2RHH4_9AGAM</name>
<evidence type="ECO:0000313" key="3">
    <source>
        <dbReference type="Proteomes" id="UP000053477"/>
    </source>
</evidence>
<gene>
    <name evidence="2" type="ORF">SCHPADRAFT_906103</name>
</gene>
<dbReference type="STRING" id="27342.A0A0H2RHH4"/>
<feature type="region of interest" description="Disordered" evidence="1">
    <location>
        <begin position="1"/>
        <end position="65"/>
    </location>
</feature>
<dbReference type="Pfam" id="PF15370">
    <property type="entry name" value="NOPCHAP1"/>
    <property type="match status" value="1"/>
</dbReference>
<feature type="compositionally biased region" description="Low complexity" evidence="1">
    <location>
        <begin position="160"/>
        <end position="170"/>
    </location>
</feature>
<feature type="compositionally biased region" description="Low complexity" evidence="1">
    <location>
        <begin position="126"/>
        <end position="139"/>
    </location>
</feature>
<dbReference type="EMBL" id="KQ086003">
    <property type="protein sequence ID" value="KLO11309.1"/>
    <property type="molecule type" value="Genomic_DNA"/>
</dbReference>
<protein>
    <submittedName>
        <fullName evidence="2">Uncharacterized protein</fullName>
    </submittedName>
</protein>